<protein>
    <submittedName>
        <fullName evidence="1">Uncharacterized protein</fullName>
    </submittedName>
</protein>
<organism evidence="1">
    <name type="scientific">Thermodesulfovibrio aggregans</name>
    <dbReference type="NCBI Taxonomy" id="86166"/>
    <lineage>
        <taxon>Bacteria</taxon>
        <taxon>Pseudomonadati</taxon>
        <taxon>Nitrospirota</taxon>
        <taxon>Thermodesulfovibrionia</taxon>
        <taxon>Thermodesulfovibrionales</taxon>
        <taxon>Thermodesulfovibrionaceae</taxon>
        <taxon>Thermodesulfovibrio</taxon>
    </lineage>
</organism>
<proteinExistence type="predicted"/>
<name>A0A7C4EL83_9BACT</name>
<reference evidence="1" key="1">
    <citation type="journal article" date="2020" name="mSystems">
        <title>Genome- and Community-Level Interaction Insights into Carbon Utilization and Element Cycling Functions of Hydrothermarchaeota in Hydrothermal Sediment.</title>
        <authorList>
            <person name="Zhou Z."/>
            <person name="Liu Y."/>
            <person name="Xu W."/>
            <person name="Pan J."/>
            <person name="Luo Z.H."/>
            <person name="Li M."/>
        </authorList>
    </citation>
    <scope>NUCLEOTIDE SEQUENCE [LARGE SCALE GENOMIC DNA]</scope>
    <source>
        <strain evidence="1">SpSt-788</strain>
    </source>
</reference>
<comment type="caution">
    <text evidence="1">The sequence shown here is derived from an EMBL/GenBank/DDBJ whole genome shotgun (WGS) entry which is preliminary data.</text>
</comment>
<dbReference type="AlphaFoldDB" id="A0A7C4EL83"/>
<gene>
    <name evidence="1" type="ORF">ENV75_02900</name>
</gene>
<sequence length="250" mass="29524">MLLSELKDKDLDFIVNTVAPEFKNKEQLKRFINEDPDFRHGLVGSDKMFEKVFSDPEILVKISPALYFEILLRKALNDLERLSYTYEKVGSYKIAVFDVSDVVEFLSDENVLLYLAHLLSSFTRIEKYTLWIKTGKNIWKRINFTDMDVEALKKMAQMIEEEYRFGIYKRIADACLFILGVFPEHLKESFETEEEGKKFYKLAGDYLSSETELANVFWQLSEKFNLAKKPLNFISENYLRWKKHQIFGLN</sequence>
<dbReference type="EMBL" id="DTHO01000022">
    <property type="protein sequence ID" value="HGG99385.1"/>
    <property type="molecule type" value="Genomic_DNA"/>
</dbReference>
<accession>A0A7C4EL83</accession>
<evidence type="ECO:0000313" key="1">
    <source>
        <dbReference type="EMBL" id="HGG99385.1"/>
    </source>
</evidence>